<sequence length="1366" mass="153637">MGLSPLFSQINKKKQSMPEHNEPSRVTHDDFTIVQGLMAANPLGISFLAPSSLAELEHVSAKQYLEYPANSLDKRGSLQLLPSNNTWIESSEVTKRGLTKYDEKAERFNFIREYNNLAIKYGIRPIFPDAFRTSRDVRKNFSTKPGNWFSRKILRRQSATQNVKQKPERLLRHKRSYSDLSLRLNIKKDKLKDKDLEELVRLCGASLLYLPTEYSVGSLSLPTCFRATTQYLIQYGTTTKGLFRIPGLHSAVTELYNYYCYHDVREDAISGTVRCPTIPKHIKCDVYDVASALKKFLAGLPGGILGSLTLFDIFISIQSWSNGSSEHSQTKQAKIRARLIALAILSLDSEYQRDLICAIFGFLCMIGHIAETMCQDKDGVKSLPAPDMMNYSSLGVVFGPILAGDLLEDYTIKLANPKGNLVLLPMSPPKSRKERKKKHTPACGEWNMFNTRVDKIKIANGVTEMLIANWRDVVHQMRDLNLSRNICVQGIITRDPKQTDLRPSVSELFSSRKPPAWNESFVAQNESRSISYTSTRKHRQSAAYKPAHIQIMSGLLSAEKLEDVDLKIEKQSSTPRSLLIKCNIGAKSLSVMSSNPKEFSEKPRCSSTRVTVRKFDLSNSTPRPQSSPPEISTNNEIIPKNSLNSASSRIECNAKYQDESFTQPDYVESKIDNTQIISGNSRENPASTQKNQASSPSNRNEDQLQYSCSIDKAMMGTLEAPRLYYHSASKTSRARITPTKTSHHKSNQLRQNCLTENSLAYFNQSQCIPFNSLQSSYLDISSGIRRELESASVPNTTKMSSFCDEWKSMNSPKSSLEQSTNLEKGSKLSNKCSLMTISQRLELAPIKDIGDIFKLRFGDRGNKQHEIDREQSICHSLVSPLHAETTRRKFGLNHARNDDLNSSIATTQTEINRSKKMSDLLAIFSSDGSVNPLSSPARADSSSGSTHEHGSENPDDNFFSRNEKLLAAYTTNSISPTKIKKLIKPSCALNTVPITYSSNHHLHVKLRKSSRGSLAPKPEQHKLAESNFPLSPGPKSKKTKGISTILNIPNPYHLCRWTAKKSADEFDPFQRQLSQLPRPFSAPQKFQKQMKIDHSINKSRRDLIRIETDPDLKVPLTHLDVESSSSYRTPSRKINSGSPSSLQTFKNQFEPHSCEGCTMCHEPEALTGFMPPNLLFQEARSVYSPASLKTSSTPGRSNSVLYGRVRHLQRQLDLKCEEVYKLRQQLNIRQEIDIGTLSAQVQEMRKLVQFWQEKAMNLEKPFRSVDHLFPEKLSCEKLHHKFCSHSSLKSEPCQTVIDANTAKSLPAPLLSRTGSSQRLMFPNTSENNLKSQVSELRDLRLATTGSEYSMWLKYGSSIIGSGSYGQ</sequence>
<dbReference type="InterPro" id="IPR000198">
    <property type="entry name" value="RhoGAP_dom"/>
</dbReference>
<evidence type="ECO:0000259" key="2">
    <source>
        <dbReference type="PROSITE" id="PS50238"/>
    </source>
</evidence>
<accession>A0A9W4GHX0</accession>
<feature type="region of interest" description="Disordered" evidence="1">
    <location>
        <begin position="592"/>
        <end position="643"/>
    </location>
</feature>
<reference evidence="3" key="1">
    <citation type="submission" date="2020-10" db="EMBL/GenBank/DDBJ databases">
        <authorList>
            <person name="Muller C M."/>
        </authorList>
    </citation>
    <scope>NUCLEOTIDE SEQUENCE</scope>
    <source>
        <strain evidence="3">THUN-12</strain>
    </source>
</reference>
<gene>
    <name evidence="3" type="ORF">BGTH12_LOCUS7452</name>
</gene>
<proteinExistence type="predicted"/>
<feature type="region of interest" description="Disordered" evidence="1">
    <location>
        <begin position="930"/>
        <end position="958"/>
    </location>
</feature>
<dbReference type="SMART" id="SM00324">
    <property type="entry name" value="RhoGAP"/>
    <property type="match status" value="1"/>
</dbReference>
<evidence type="ECO:0000256" key="1">
    <source>
        <dbReference type="SAM" id="MobiDB-lite"/>
    </source>
</evidence>
<feature type="region of interest" description="Disordered" evidence="1">
    <location>
        <begin position="677"/>
        <end position="702"/>
    </location>
</feature>
<comment type="caution">
    <text evidence="3">The sequence shown here is derived from an EMBL/GenBank/DDBJ whole genome shotgun (WGS) entry which is preliminary data.</text>
</comment>
<protein>
    <submittedName>
        <fullName evidence="3">BgTH12-07024</fullName>
    </submittedName>
</protein>
<evidence type="ECO:0000313" key="4">
    <source>
        <dbReference type="Proteomes" id="UP000683417"/>
    </source>
</evidence>
<feature type="region of interest" description="Disordered" evidence="1">
    <location>
        <begin position="1008"/>
        <end position="1040"/>
    </location>
</feature>
<dbReference type="GO" id="GO:0007165">
    <property type="term" value="P:signal transduction"/>
    <property type="evidence" value="ECO:0007669"/>
    <property type="project" value="InterPro"/>
</dbReference>
<feature type="compositionally biased region" description="Low complexity" evidence="1">
    <location>
        <begin position="934"/>
        <end position="945"/>
    </location>
</feature>
<organism evidence="3 4">
    <name type="scientific">Blumeria graminis f. sp. triticale</name>
    <dbReference type="NCBI Taxonomy" id="1689686"/>
    <lineage>
        <taxon>Eukaryota</taxon>
        <taxon>Fungi</taxon>
        <taxon>Dikarya</taxon>
        <taxon>Ascomycota</taxon>
        <taxon>Pezizomycotina</taxon>
        <taxon>Leotiomycetes</taxon>
        <taxon>Erysiphales</taxon>
        <taxon>Erysiphaceae</taxon>
        <taxon>Blumeria</taxon>
    </lineage>
</organism>
<dbReference type="CDD" id="cd00159">
    <property type="entry name" value="RhoGAP"/>
    <property type="match status" value="1"/>
</dbReference>
<dbReference type="PROSITE" id="PS50238">
    <property type="entry name" value="RHOGAP"/>
    <property type="match status" value="1"/>
</dbReference>
<dbReference type="Pfam" id="PF00620">
    <property type="entry name" value="RhoGAP"/>
    <property type="match status" value="1"/>
</dbReference>
<dbReference type="EMBL" id="CAJHIT010000010">
    <property type="protein sequence ID" value="CAD6506094.1"/>
    <property type="molecule type" value="Genomic_DNA"/>
</dbReference>
<feature type="region of interest" description="Disordered" evidence="1">
    <location>
        <begin position="1123"/>
        <end position="1142"/>
    </location>
</feature>
<feature type="domain" description="Rho-GAP" evidence="2">
    <location>
        <begin position="194"/>
        <end position="474"/>
    </location>
</feature>
<name>A0A9W4GHX0_BLUGR</name>
<feature type="compositionally biased region" description="Polar residues" evidence="1">
    <location>
        <begin position="617"/>
        <end position="643"/>
    </location>
</feature>
<dbReference type="Proteomes" id="UP000683417">
    <property type="component" value="Unassembled WGS sequence"/>
</dbReference>
<evidence type="ECO:0000313" key="3">
    <source>
        <dbReference type="EMBL" id="CAD6506094.1"/>
    </source>
</evidence>